<feature type="transmembrane region" description="Helical" evidence="7">
    <location>
        <begin position="258"/>
        <end position="280"/>
    </location>
</feature>
<proteinExistence type="predicted"/>
<keyword evidence="2" id="KW-1003">Cell membrane</keyword>
<keyword evidence="5 7" id="KW-0472">Membrane</keyword>
<feature type="domain" description="Thioesterase TesA-like" evidence="8">
    <location>
        <begin position="397"/>
        <end position="611"/>
    </location>
</feature>
<evidence type="ECO:0000256" key="2">
    <source>
        <dbReference type="ARBA" id="ARBA00022475"/>
    </source>
</evidence>
<dbReference type="Proteomes" id="UP000194266">
    <property type="component" value="Unassembled WGS sequence"/>
</dbReference>
<name>A0ABX3Y6Y0_9ACTN</name>
<sequence length="620" mass="64108">LYCYAWLGRRHPSAPGVAHYSEVAFGRPVGRSSGLLATLALVAGIPATAITGGRYVAQFSGVPSLAWLFPVAVLAAATLIGCLGANVSGKVQVALVLGLFVLVTCTALVALGAHGVEAPSTVLPPLGELGSVLTAVYVAFTGWETVAFTFEEHKRPDAIPRIFAASYVIVVALYGLVLLGLFSAVAPGDEALDDAPLLRLAERSLGELGRPVTLALVVAAITANVCASVLALSRLVFGMARSGYLPGPLARVRDRDGNPVTSVLVVGAVLTAIALLGATGAMSFELLFVLSGGIYFVLYGLGAASYAKLAGPGGTPRAVTALCAVTVVAVTVLAGPPMWWCWALFAAVWLVTAALARRPSTREPEYEGRGPVSAAAEPDDRHGPAETVMNDVESATVFFPGAGSFGAEFRPLTHALGRSSWPVRYPGRPGRDYGAPAASFDAVVRACAEQIVQRPAARPLLVGHSYGAYVAYATAARLREAGVEIAGLVAVGAAGPGRLRVPEQATAGPAEAAAYLDRADPGVLAGAPSDEWRTVVAETTAQDLRLLRQFTPATVPGLHCPVLAARGTEDPLTTDDTIAAWRHTTTGPFTLRTFPGGHSGLLGSPDCASWLQRVRETAGA</sequence>
<feature type="transmembrane region" description="Helical" evidence="7">
    <location>
        <begin position="35"/>
        <end position="53"/>
    </location>
</feature>
<dbReference type="SMART" id="SM00824">
    <property type="entry name" value="PKS_TE"/>
    <property type="match status" value="1"/>
</dbReference>
<dbReference type="EMBL" id="MRYD01000478">
    <property type="protein sequence ID" value="OSZ55554.1"/>
    <property type="molecule type" value="Genomic_DNA"/>
</dbReference>
<reference evidence="9 10" key="1">
    <citation type="submission" date="2016-12" db="EMBL/GenBank/DDBJ databases">
        <title>Genome Mining:The Detection of Biosynthetic Gene Clusters to Aid in the Expression of Curamycin A produced by Streptomyces sp. strain CZA14.</title>
        <authorList>
            <person name="Durrell K.A."/>
            <person name="Kirby B.M."/>
            <person name="Khan W."/>
            <person name="Mthethwa T."/>
            <person name="Le Roes-Hill M."/>
        </authorList>
    </citation>
    <scope>NUCLEOTIDE SEQUENCE [LARGE SCALE GENOMIC DNA]</scope>
    <source>
        <strain evidence="9 10">CZA14</strain>
    </source>
</reference>
<dbReference type="Pfam" id="PF00975">
    <property type="entry name" value="Thioesterase"/>
    <property type="match status" value="1"/>
</dbReference>
<dbReference type="Pfam" id="PF13520">
    <property type="entry name" value="AA_permease_2"/>
    <property type="match status" value="1"/>
</dbReference>
<dbReference type="RefSeq" id="WP_158101799.1">
    <property type="nucleotide sequence ID" value="NZ_MRYD01000478.1"/>
</dbReference>
<feature type="transmembrane region" description="Helical" evidence="7">
    <location>
        <begin position="286"/>
        <end position="307"/>
    </location>
</feature>
<comment type="subcellular location">
    <subcellularLocation>
        <location evidence="1">Cell membrane</location>
        <topology evidence="1">Multi-pass membrane protein</topology>
    </subcellularLocation>
</comment>
<keyword evidence="3 7" id="KW-0812">Transmembrane</keyword>
<feature type="transmembrane region" description="Helical" evidence="7">
    <location>
        <begin position="65"/>
        <end position="86"/>
    </location>
</feature>
<evidence type="ECO:0000256" key="5">
    <source>
        <dbReference type="ARBA" id="ARBA00023136"/>
    </source>
</evidence>
<evidence type="ECO:0000259" key="8">
    <source>
        <dbReference type="SMART" id="SM00824"/>
    </source>
</evidence>
<dbReference type="Gene3D" id="1.20.1740.10">
    <property type="entry name" value="Amino acid/polyamine transporter I"/>
    <property type="match status" value="1"/>
</dbReference>
<dbReference type="PANTHER" id="PTHR42770:SF13">
    <property type="entry name" value="L-METHIONINE_BRANCHED-CHAIN AMINO ACID EXPORTER YJEH"/>
    <property type="match status" value="1"/>
</dbReference>
<dbReference type="InterPro" id="IPR020802">
    <property type="entry name" value="TesA-like"/>
</dbReference>
<dbReference type="Gene3D" id="3.40.50.1820">
    <property type="entry name" value="alpha/beta hydrolase"/>
    <property type="match status" value="1"/>
</dbReference>
<feature type="transmembrane region" description="Helical" evidence="7">
    <location>
        <begin position="212"/>
        <end position="237"/>
    </location>
</feature>
<dbReference type="InterPro" id="IPR050367">
    <property type="entry name" value="APC_superfamily"/>
</dbReference>
<accession>A0ABX3Y6Y0</accession>
<organism evidence="9 10">
    <name type="scientific">Streptomyces pharetrae CZA14</name>
    <dbReference type="NCBI Taxonomy" id="1144883"/>
    <lineage>
        <taxon>Bacteria</taxon>
        <taxon>Bacillati</taxon>
        <taxon>Actinomycetota</taxon>
        <taxon>Actinomycetes</taxon>
        <taxon>Kitasatosporales</taxon>
        <taxon>Streptomycetaceae</taxon>
        <taxon>Streptomyces</taxon>
    </lineage>
</organism>
<keyword evidence="10" id="KW-1185">Reference proteome</keyword>
<evidence type="ECO:0000256" key="1">
    <source>
        <dbReference type="ARBA" id="ARBA00004651"/>
    </source>
</evidence>
<dbReference type="PANTHER" id="PTHR42770">
    <property type="entry name" value="AMINO ACID TRANSPORTER-RELATED"/>
    <property type="match status" value="1"/>
</dbReference>
<feature type="transmembrane region" description="Helical" evidence="7">
    <location>
        <begin position="132"/>
        <end position="150"/>
    </location>
</feature>
<dbReference type="InterPro" id="IPR029058">
    <property type="entry name" value="AB_hydrolase_fold"/>
</dbReference>
<feature type="transmembrane region" description="Helical" evidence="7">
    <location>
        <begin position="93"/>
        <end position="112"/>
    </location>
</feature>
<evidence type="ECO:0000256" key="4">
    <source>
        <dbReference type="ARBA" id="ARBA00022989"/>
    </source>
</evidence>
<gene>
    <name evidence="9" type="ORF">OQI_37855</name>
</gene>
<evidence type="ECO:0000256" key="7">
    <source>
        <dbReference type="SAM" id="Phobius"/>
    </source>
</evidence>
<dbReference type="InterPro" id="IPR002293">
    <property type="entry name" value="AA/rel_permease1"/>
</dbReference>
<feature type="region of interest" description="Disordered" evidence="6">
    <location>
        <begin position="362"/>
        <end position="386"/>
    </location>
</feature>
<keyword evidence="4 7" id="KW-1133">Transmembrane helix</keyword>
<dbReference type="InterPro" id="IPR001031">
    <property type="entry name" value="Thioesterase"/>
</dbReference>
<evidence type="ECO:0000313" key="9">
    <source>
        <dbReference type="EMBL" id="OSZ55554.1"/>
    </source>
</evidence>
<feature type="transmembrane region" description="Helical" evidence="7">
    <location>
        <begin position="162"/>
        <end position="186"/>
    </location>
</feature>
<feature type="non-terminal residue" evidence="9">
    <location>
        <position position="1"/>
    </location>
</feature>
<evidence type="ECO:0000256" key="6">
    <source>
        <dbReference type="SAM" id="MobiDB-lite"/>
    </source>
</evidence>
<evidence type="ECO:0000256" key="3">
    <source>
        <dbReference type="ARBA" id="ARBA00022692"/>
    </source>
</evidence>
<dbReference type="SUPFAM" id="SSF53474">
    <property type="entry name" value="alpha/beta-Hydrolases"/>
    <property type="match status" value="1"/>
</dbReference>
<feature type="transmembrane region" description="Helical" evidence="7">
    <location>
        <begin position="314"/>
        <end position="333"/>
    </location>
</feature>
<evidence type="ECO:0000313" key="10">
    <source>
        <dbReference type="Proteomes" id="UP000194266"/>
    </source>
</evidence>
<protein>
    <recommendedName>
        <fullName evidence="8">Thioesterase TesA-like domain-containing protein</fullName>
    </recommendedName>
</protein>
<comment type="caution">
    <text evidence="9">The sequence shown here is derived from an EMBL/GenBank/DDBJ whole genome shotgun (WGS) entry which is preliminary data.</text>
</comment>